<sequence length="1554" mass="175767">MTLNICRRTIHLFSRSFVLAKYIGLSMLTFGQQLRNENYDVRHTTFHIAKMLPLLRKPMRVIEASMKQRRNERAGETGDPRENPPTNCTIPTCENPVTRPGSVPGSPWWEAQPPRPPSRSSGEKAGVGFDLSSRDSELDNLSGPQVAQNALRPEGYVTFSNSFLCMQEWPDYLPPNKSNRVRFPARSQVRIVPDDAAGRRVFSGKSCFPPPLHSDNAPYSPRFTFIGSQDLDVKSRPNFSTPLFAVIRLQVDAQRSDSFFKVRPIITRRPSQIMKNGAQRWGSNGIQGRPDRNKYPQIYVLRRSWWKLEGASWLGGVGEGFYGRAASTGAPTESAISEMEHGIRVNVGYMRRRRMNKLYLILSLRGLSAGELSYQALADCRTPSRHVAGQRRHFAGVCGCDWRYKRLFQLCILKYSVAEYHAFGQCHIDGNREAVACHCHPYRKSQYPSSPESRDVLPGNFHARPKLPSVIADTHQRPAHARVRLMVALALIVVYPVEGDHIYFNPFLIDEFIVSEWITRPMSSGEHEDVRLLCAAVSTPQVVRRYPPSTSLAPRNVVRSSGRALGIGQRSRHTALDTSPLLRGSSSTFVNNQWRKKISRRASQKQSSDTHTTPYDKVKLCRERKINITVSERVSVDCGVNNKAAGIFMIWKKRAELSTIRRTRQSSIRPSVIRQCFRPSVESDSQQSTVRQSFCTRKFQQCHQKSVALRPSKVRVYEIFDGWTGRKKVALRLVEDHTVSRVDLSSRRPLRRPLLPEHRRALVIFCRERAAWKLADWLRVVFSDKSQFCCCDPRFIAERRTAPTRGVIVWGVISYEPRTLLAVIEGTVMARRYVQEISATVCAPFLMQLDNPLFQKDNAMPHTARVSRACLRDVDMLVWSASYRTAKTCGVASVRQNLPQKNLRRLDASMPDDITACVRATGFQHHTKCILKVFFPCNKCLVWSNMLRLLVYILPCTVPLPTYVPRRKQLQAEHASKIASPVRNLDHVLRSTQYSIRRNGHIQRFAQPISEWILQHRRNRRYFTSVYLRVLWPIATKIEVDMNAVSLLASHQGDPGSIPVRVTPYFRMWKSCRTIRVTSNEHDSANVEVANQQRLRSQITSTLQNENLSTELQFIRSICKAWHVDIDPHTRHQNDVISQQHVRTVSANQHFVTYWPASTPANSVYSAVRGSQSYTRPVLEPSHNQSENEYSNIKIPFGYICRVLLRGDIVSEYLEYIDGTTAVTRTPASVTSENVGMPCANQRLVTYSPASSPANSYTLQTYVPTNMRIRTVQWLSAVTVESDDWANLLQKKFKTRFDLKSETMPRIDNNGNFSCVQWRVAAGASNPRACPRKLNAFRPLTSEQQGTHYTRPVTLFAQPLRLFYRLYASLGRATQVVGQWLKSHEPTTSWSSVCGSKTTRILQVPSDVVAACTDGKLRCRGRLTGVAAVPGRTHDDGEGRVSTAAGHWPLGAGPRRGVATPRATAHRRAAGSTAQVHSASFPSPLFFQPLGNSSAPNDRGVWSAATVWQAGIPVVYCTHSPQAPHLRYTVKVNYSPFTVSSAFLNQTFEKSPHV</sequence>
<organism evidence="2 3">
    <name type="scientific">Dryococelus australis</name>
    <dbReference type="NCBI Taxonomy" id="614101"/>
    <lineage>
        <taxon>Eukaryota</taxon>
        <taxon>Metazoa</taxon>
        <taxon>Ecdysozoa</taxon>
        <taxon>Arthropoda</taxon>
        <taxon>Hexapoda</taxon>
        <taxon>Insecta</taxon>
        <taxon>Pterygota</taxon>
        <taxon>Neoptera</taxon>
        <taxon>Polyneoptera</taxon>
        <taxon>Phasmatodea</taxon>
        <taxon>Verophasmatodea</taxon>
        <taxon>Anareolatae</taxon>
        <taxon>Phasmatidae</taxon>
        <taxon>Eurycanthinae</taxon>
        <taxon>Dryococelus</taxon>
    </lineage>
</organism>
<dbReference type="Gene3D" id="3.30.420.10">
    <property type="entry name" value="Ribonuclease H-like superfamily/Ribonuclease H"/>
    <property type="match status" value="1"/>
</dbReference>
<feature type="compositionally biased region" description="Basic and acidic residues" evidence="1">
    <location>
        <begin position="69"/>
        <end position="82"/>
    </location>
</feature>
<proteinExistence type="predicted"/>
<dbReference type="InterPro" id="IPR036397">
    <property type="entry name" value="RNaseH_sf"/>
</dbReference>
<keyword evidence="3" id="KW-1185">Reference proteome</keyword>
<dbReference type="Proteomes" id="UP001159363">
    <property type="component" value="Chromosome 2"/>
</dbReference>
<protein>
    <submittedName>
        <fullName evidence="2">Uncharacterized protein</fullName>
    </submittedName>
</protein>
<reference evidence="2 3" key="1">
    <citation type="submission" date="2023-02" db="EMBL/GenBank/DDBJ databases">
        <title>LHISI_Scaffold_Assembly.</title>
        <authorList>
            <person name="Stuart O.P."/>
            <person name="Cleave R."/>
            <person name="Magrath M.J.L."/>
            <person name="Mikheyev A.S."/>
        </authorList>
    </citation>
    <scope>NUCLEOTIDE SEQUENCE [LARGE SCALE GENOMIC DNA]</scope>
    <source>
        <strain evidence="2">Daus_M_001</strain>
        <tissue evidence="2">Leg muscle</tissue>
    </source>
</reference>
<gene>
    <name evidence="2" type="ORF">PR048_004486</name>
</gene>
<comment type="caution">
    <text evidence="2">The sequence shown here is derived from an EMBL/GenBank/DDBJ whole genome shotgun (WGS) entry which is preliminary data.</text>
</comment>
<dbReference type="EMBL" id="JARBHB010000002">
    <property type="protein sequence ID" value="KAJ8891927.1"/>
    <property type="molecule type" value="Genomic_DNA"/>
</dbReference>
<accession>A0ABQ9I5K2</accession>
<feature type="region of interest" description="Disordered" evidence="1">
    <location>
        <begin position="67"/>
        <end position="141"/>
    </location>
</feature>
<name>A0ABQ9I5K2_9NEOP</name>
<evidence type="ECO:0000256" key="1">
    <source>
        <dbReference type="SAM" id="MobiDB-lite"/>
    </source>
</evidence>
<evidence type="ECO:0000313" key="3">
    <source>
        <dbReference type="Proteomes" id="UP001159363"/>
    </source>
</evidence>
<evidence type="ECO:0000313" key="2">
    <source>
        <dbReference type="EMBL" id="KAJ8891927.1"/>
    </source>
</evidence>